<name>A0A7U3YJE6_DESPD</name>
<organism evidence="2 3">
    <name type="scientific">Desulfobulbus propionicus (strain ATCC 33891 / DSM 2032 / VKM B-1956 / 1pr3)</name>
    <dbReference type="NCBI Taxonomy" id="577650"/>
    <lineage>
        <taxon>Bacteria</taxon>
        <taxon>Pseudomonadati</taxon>
        <taxon>Thermodesulfobacteriota</taxon>
        <taxon>Desulfobulbia</taxon>
        <taxon>Desulfobulbales</taxon>
        <taxon>Desulfobulbaceae</taxon>
        <taxon>Desulfobulbus</taxon>
    </lineage>
</organism>
<dbReference type="RefSeq" id="WP_015723032.1">
    <property type="nucleotide sequence ID" value="NC_014972.1"/>
</dbReference>
<accession>A0A7U3YJE6</accession>
<evidence type="ECO:0000259" key="1">
    <source>
        <dbReference type="Pfam" id="PF14361"/>
    </source>
</evidence>
<evidence type="ECO:0000313" key="3">
    <source>
        <dbReference type="Proteomes" id="UP000006365"/>
    </source>
</evidence>
<feature type="domain" description="RsbT co-antagonist protein RsbRD N-terminal" evidence="1">
    <location>
        <begin position="13"/>
        <end position="148"/>
    </location>
</feature>
<dbReference type="AlphaFoldDB" id="A0A7U3YJE6"/>
<dbReference type="KEGG" id="dpr:Despr_0300"/>
<dbReference type="InterPro" id="IPR025751">
    <property type="entry name" value="RsbRD_N_dom"/>
</dbReference>
<sequence>MELQKALANKKKEILSLWIERTLDSYASPGFFKQSQDPFANPVGSNISAGLTSIYELLLTDTDQQAYCQPIDQVVRIRAVQDFTPAQAVAPFLELKWVVKQVFSLDKETKPLLGLLDQLDCTIDGIALTAFNIYSECREQLYQNRIRELKSGSAILTDAACPSALMRQHLDTSGPDAGK</sequence>
<reference evidence="2 3" key="1">
    <citation type="journal article" date="2011" name="Stand. Genomic Sci.">
        <title>Complete genome sequence of Desulfobulbus propionicus type strain (1pr3).</title>
        <authorList>
            <person name="Pagani I."/>
            <person name="Lapidus A."/>
            <person name="Nolan M."/>
            <person name="Lucas S."/>
            <person name="Hammon N."/>
            <person name="Deshpande S."/>
            <person name="Cheng J.F."/>
            <person name="Chertkov O."/>
            <person name="Davenport K."/>
            <person name="Tapia R."/>
            <person name="Han C."/>
            <person name="Goodwin L."/>
            <person name="Pitluck S."/>
            <person name="Liolios K."/>
            <person name="Mavromatis K."/>
            <person name="Ivanova N."/>
            <person name="Mikhailova N."/>
            <person name="Pati A."/>
            <person name="Chen A."/>
            <person name="Palaniappan K."/>
            <person name="Land M."/>
            <person name="Hauser L."/>
            <person name="Chang Y.J."/>
            <person name="Jeffries C.D."/>
            <person name="Detter J.C."/>
            <person name="Brambilla E."/>
            <person name="Kannan K.P."/>
            <person name="Djao O.D."/>
            <person name="Rohde M."/>
            <person name="Pukall R."/>
            <person name="Spring S."/>
            <person name="Goker M."/>
            <person name="Sikorski J."/>
            <person name="Woyke T."/>
            <person name="Bristow J."/>
            <person name="Eisen J.A."/>
            <person name="Markowitz V."/>
            <person name="Hugenholtz P."/>
            <person name="Kyrpides N.C."/>
            <person name="Klenk H.P."/>
        </authorList>
    </citation>
    <scope>NUCLEOTIDE SEQUENCE [LARGE SCALE GENOMIC DNA]</scope>
    <source>
        <strain evidence="3">ATCC 33891 / DSM 2032 / 1pr3</strain>
    </source>
</reference>
<gene>
    <name evidence="2" type="ordered locus">Despr_0300</name>
</gene>
<keyword evidence="3" id="KW-1185">Reference proteome</keyword>
<dbReference type="Proteomes" id="UP000006365">
    <property type="component" value="Chromosome"/>
</dbReference>
<dbReference type="Pfam" id="PF14361">
    <property type="entry name" value="RsbRD_N"/>
    <property type="match status" value="1"/>
</dbReference>
<dbReference type="EMBL" id="CP002364">
    <property type="protein sequence ID" value="ADW16484.1"/>
    <property type="molecule type" value="Genomic_DNA"/>
</dbReference>
<evidence type="ECO:0000313" key="2">
    <source>
        <dbReference type="EMBL" id="ADW16484.1"/>
    </source>
</evidence>
<protein>
    <recommendedName>
        <fullName evidence="1">RsbT co-antagonist protein RsbRD N-terminal domain-containing protein</fullName>
    </recommendedName>
</protein>
<proteinExistence type="predicted"/>